<protein>
    <submittedName>
        <fullName evidence="1">G2 and S phase-expressed protein 1</fullName>
    </submittedName>
</protein>
<feature type="non-terminal residue" evidence="1">
    <location>
        <position position="1"/>
    </location>
</feature>
<comment type="caution">
    <text evidence="1">The sequence shown here is derived from an EMBL/GenBank/DDBJ whole genome shotgun (WGS) entry which is preliminary data.</text>
</comment>
<reference evidence="1" key="1">
    <citation type="submission" date="2023-04" db="EMBL/GenBank/DDBJ databases">
        <title>Chromosome-level genome of Chaenocephalus aceratus.</title>
        <authorList>
            <person name="Park H."/>
        </authorList>
    </citation>
    <scope>NUCLEOTIDE SEQUENCE</scope>
    <source>
        <strain evidence="1">DE</strain>
        <tissue evidence="1">Muscle</tissue>
    </source>
</reference>
<feature type="non-terminal residue" evidence="1">
    <location>
        <position position="58"/>
    </location>
</feature>
<keyword evidence="2" id="KW-1185">Reference proteome</keyword>
<gene>
    <name evidence="1" type="ORF">KUDE01_012281</name>
</gene>
<name>A0AAD9CNX0_DISEL</name>
<dbReference type="Proteomes" id="UP001228049">
    <property type="component" value="Unassembled WGS sequence"/>
</dbReference>
<evidence type="ECO:0000313" key="1">
    <source>
        <dbReference type="EMBL" id="KAK1905098.1"/>
    </source>
</evidence>
<dbReference type="AlphaFoldDB" id="A0AAD9CNX0"/>
<accession>A0AAD9CNX0</accession>
<organism evidence="1 2">
    <name type="scientific">Dissostichus eleginoides</name>
    <name type="common">Patagonian toothfish</name>
    <name type="synonym">Dissostichus amissus</name>
    <dbReference type="NCBI Taxonomy" id="100907"/>
    <lineage>
        <taxon>Eukaryota</taxon>
        <taxon>Metazoa</taxon>
        <taxon>Chordata</taxon>
        <taxon>Craniata</taxon>
        <taxon>Vertebrata</taxon>
        <taxon>Euteleostomi</taxon>
        <taxon>Actinopterygii</taxon>
        <taxon>Neopterygii</taxon>
        <taxon>Teleostei</taxon>
        <taxon>Neoteleostei</taxon>
        <taxon>Acanthomorphata</taxon>
        <taxon>Eupercaria</taxon>
        <taxon>Perciformes</taxon>
        <taxon>Notothenioidei</taxon>
        <taxon>Nototheniidae</taxon>
        <taxon>Dissostichus</taxon>
    </lineage>
</organism>
<sequence length="58" mass="6440">RLKDHQLRPKILLSPWRVSALAKGASRGLQGAFQSFIQVLVFKDLGQSSSCTHIYTLA</sequence>
<proteinExistence type="predicted"/>
<evidence type="ECO:0000313" key="2">
    <source>
        <dbReference type="Proteomes" id="UP001228049"/>
    </source>
</evidence>
<dbReference type="EMBL" id="JASDAP010000003">
    <property type="protein sequence ID" value="KAK1905098.1"/>
    <property type="molecule type" value="Genomic_DNA"/>
</dbReference>